<evidence type="ECO:0000313" key="2">
    <source>
        <dbReference type="Proteomes" id="UP000316621"/>
    </source>
</evidence>
<organism evidence="1 2">
    <name type="scientific">Papaver somniferum</name>
    <name type="common">Opium poppy</name>
    <dbReference type="NCBI Taxonomy" id="3469"/>
    <lineage>
        <taxon>Eukaryota</taxon>
        <taxon>Viridiplantae</taxon>
        <taxon>Streptophyta</taxon>
        <taxon>Embryophyta</taxon>
        <taxon>Tracheophyta</taxon>
        <taxon>Spermatophyta</taxon>
        <taxon>Magnoliopsida</taxon>
        <taxon>Ranunculales</taxon>
        <taxon>Papaveraceae</taxon>
        <taxon>Papaveroideae</taxon>
        <taxon>Papaver</taxon>
    </lineage>
</organism>
<name>A0A4Y7IXY0_PAPSO</name>
<keyword evidence="2" id="KW-1185">Reference proteome</keyword>
<dbReference type="Gramene" id="RZC52592">
    <property type="protein sequence ID" value="RZC52592"/>
    <property type="gene ID" value="C5167_021029"/>
</dbReference>
<dbReference type="AlphaFoldDB" id="A0A4Y7IXY0"/>
<evidence type="ECO:0000313" key="1">
    <source>
        <dbReference type="EMBL" id="RZC52592.1"/>
    </source>
</evidence>
<accession>A0A4Y7IXY0</accession>
<gene>
    <name evidence="1" type="ORF">C5167_021029</name>
</gene>
<sequence>MTSTISNNKNEVTSHLSNSSSTEIMLFRVFHFSVLQFCSV</sequence>
<dbReference type="Proteomes" id="UP000316621">
    <property type="component" value="Chromosome 2"/>
</dbReference>
<protein>
    <submittedName>
        <fullName evidence="1">Uncharacterized protein</fullName>
    </submittedName>
</protein>
<dbReference type="EMBL" id="CM010716">
    <property type="protein sequence ID" value="RZC52592.1"/>
    <property type="molecule type" value="Genomic_DNA"/>
</dbReference>
<proteinExistence type="predicted"/>
<reference evidence="1 2" key="1">
    <citation type="journal article" date="2018" name="Science">
        <title>The opium poppy genome and morphinan production.</title>
        <authorList>
            <person name="Guo L."/>
            <person name="Winzer T."/>
            <person name="Yang X."/>
            <person name="Li Y."/>
            <person name="Ning Z."/>
            <person name="He Z."/>
            <person name="Teodor R."/>
            <person name="Lu Y."/>
            <person name="Bowser T.A."/>
            <person name="Graham I.A."/>
            <person name="Ye K."/>
        </authorList>
    </citation>
    <scope>NUCLEOTIDE SEQUENCE [LARGE SCALE GENOMIC DNA]</scope>
    <source>
        <strain evidence="2">cv. HN1</strain>
        <tissue evidence="1">Leaves</tissue>
    </source>
</reference>